<dbReference type="EMBL" id="VDFR01000079">
    <property type="protein sequence ID" value="TNC43668.1"/>
    <property type="molecule type" value="Genomic_DNA"/>
</dbReference>
<name>A0A5C4MDA5_9ACTN</name>
<evidence type="ECO:0000256" key="1">
    <source>
        <dbReference type="ARBA" id="ARBA00022630"/>
    </source>
</evidence>
<dbReference type="GO" id="GO:0004791">
    <property type="term" value="F:thioredoxin-disulfide reductase (NADPH) activity"/>
    <property type="evidence" value="ECO:0007669"/>
    <property type="project" value="UniProtKB-EC"/>
</dbReference>
<feature type="domain" description="FAD/NAD(P)-binding" evidence="4">
    <location>
        <begin position="5"/>
        <end position="285"/>
    </location>
</feature>
<comment type="catalytic activity">
    <reaction evidence="3">
        <text>[thioredoxin]-dithiol + NADP(+) = [thioredoxin]-disulfide + NADPH + H(+)</text>
        <dbReference type="Rhea" id="RHEA:20345"/>
        <dbReference type="Rhea" id="RHEA-COMP:10698"/>
        <dbReference type="Rhea" id="RHEA-COMP:10700"/>
        <dbReference type="ChEBI" id="CHEBI:15378"/>
        <dbReference type="ChEBI" id="CHEBI:29950"/>
        <dbReference type="ChEBI" id="CHEBI:50058"/>
        <dbReference type="ChEBI" id="CHEBI:57783"/>
        <dbReference type="ChEBI" id="CHEBI:58349"/>
        <dbReference type="EC" id="1.8.1.9"/>
    </reaction>
</comment>
<dbReference type="InterPro" id="IPR036188">
    <property type="entry name" value="FAD/NAD-bd_sf"/>
</dbReference>
<dbReference type="PANTHER" id="PTHR48105">
    <property type="entry name" value="THIOREDOXIN REDUCTASE 1-RELATED-RELATED"/>
    <property type="match status" value="1"/>
</dbReference>
<gene>
    <name evidence="6" type="ORF">FHE65_17670</name>
    <name evidence="5" type="ORF">FHE65_27695</name>
</gene>
<comment type="caution">
    <text evidence="5">The sequence shown here is derived from an EMBL/GenBank/DDBJ whole genome shotgun (WGS) entry which is preliminary data.</text>
</comment>
<keyword evidence="2" id="KW-0560">Oxidoreductase</keyword>
<dbReference type="Gene3D" id="3.50.50.60">
    <property type="entry name" value="FAD/NAD(P)-binding domain"/>
    <property type="match status" value="2"/>
</dbReference>
<dbReference type="RefSeq" id="WP_139106345.1">
    <property type="nucleotide sequence ID" value="NZ_VDFR01000079.1"/>
</dbReference>
<evidence type="ECO:0000313" key="5">
    <source>
        <dbReference type="EMBL" id="TNC34618.1"/>
    </source>
</evidence>
<evidence type="ECO:0000313" key="6">
    <source>
        <dbReference type="EMBL" id="TNC43668.1"/>
    </source>
</evidence>
<keyword evidence="1" id="KW-0285">Flavoprotein</keyword>
<protein>
    <submittedName>
        <fullName evidence="5">NAD(P)/FAD-dependent oxidoreductase</fullName>
    </submittedName>
</protein>
<dbReference type="EMBL" id="VDFR01000154">
    <property type="protein sequence ID" value="TNC34618.1"/>
    <property type="molecule type" value="Genomic_DNA"/>
</dbReference>
<dbReference type="AlphaFoldDB" id="A0A5C4MDA5"/>
<reference evidence="5 7" key="1">
    <citation type="submission" date="2019-05" db="EMBL/GenBank/DDBJ databases">
        <title>Mumia sp. nov., isolated from the intestinal contents of plateau pika (Ochotona curzoniae) in the Qinghai-Tibet plateau of China.</title>
        <authorList>
            <person name="Tian Z."/>
        </authorList>
    </citation>
    <scope>NUCLEOTIDE SEQUENCE [LARGE SCALE GENOMIC DNA]</scope>
    <source>
        <strain evidence="7">527</strain>
        <strain evidence="5">Z527</strain>
    </source>
</reference>
<evidence type="ECO:0000256" key="2">
    <source>
        <dbReference type="ARBA" id="ARBA00023002"/>
    </source>
</evidence>
<evidence type="ECO:0000313" key="7">
    <source>
        <dbReference type="Proteomes" id="UP000306740"/>
    </source>
</evidence>
<dbReference type="Proteomes" id="UP000306740">
    <property type="component" value="Unassembled WGS sequence"/>
</dbReference>
<sequence>MKDMYDVVVIGGGAAGLSGALMLGRSRRSVLVVDAGEPRNAPAEGVHGLLALDGMPPAELLERGRDEIRGYGVDVVQGVVDAVTGTEGDFVVALSDGRTVGARRLLVATGLVDDLPAVEGLRERWGRDVVHCPYCHGWEVRDQAMGVLATGPMTSHQALGFRQLSDDVTVFLNDQPELPAEQAEQLAARGITLVPGAVTAVEVEDDRIVGVRLADGTVVPRQVVVVGARMTARVDFLAPIGIKPAEHPTGMGTHVACDSDGRTEVPGVWIAGNASDLSAQVGAAATAGALAGAQINADLIEEEAGAAVAAAR</sequence>
<evidence type="ECO:0000259" key="4">
    <source>
        <dbReference type="Pfam" id="PF07992"/>
    </source>
</evidence>
<organism evidence="5 7">
    <name type="scientific">Mumia zhuanghuii</name>
    <dbReference type="NCBI Taxonomy" id="2585211"/>
    <lineage>
        <taxon>Bacteria</taxon>
        <taxon>Bacillati</taxon>
        <taxon>Actinomycetota</taxon>
        <taxon>Actinomycetes</taxon>
        <taxon>Propionibacteriales</taxon>
        <taxon>Nocardioidaceae</taxon>
        <taxon>Mumia</taxon>
    </lineage>
</organism>
<accession>A0A5C4MDA5</accession>
<proteinExistence type="predicted"/>
<dbReference type="PRINTS" id="PR00368">
    <property type="entry name" value="FADPNR"/>
</dbReference>
<dbReference type="OrthoDB" id="9786503at2"/>
<dbReference type="PRINTS" id="PR00469">
    <property type="entry name" value="PNDRDTASEII"/>
</dbReference>
<dbReference type="SUPFAM" id="SSF51905">
    <property type="entry name" value="FAD/NAD(P)-binding domain"/>
    <property type="match status" value="1"/>
</dbReference>
<evidence type="ECO:0000256" key="3">
    <source>
        <dbReference type="ARBA" id="ARBA00048132"/>
    </source>
</evidence>
<dbReference type="Pfam" id="PF07992">
    <property type="entry name" value="Pyr_redox_2"/>
    <property type="match status" value="1"/>
</dbReference>
<dbReference type="InterPro" id="IPR050097">
    <property type="entry name" value="Ferredoxin-NADP_redctase_2"/>
</dbReference>
<dbReference type="InterPro" id="IPR023753">
    <property type="entry name" value="FAD/NAD-binding_dom"/>
</dbReference>